<name>A0A7X1E3P0_9BACT</name>
<comment type="caution">
    <text evidence="2">The sequence shown here is derived from an EMBL/GenBank/DDBJ whole genome shotgun (WGS) entry which is preliminary data.</text>
</comment>
<gene>
    <name evidence="2" type="ORF">H5P30_05705</name>
</gene>
<feature type="region of interest" description="Disordered" evidence="1">
    <location>
        <begin position="560"/>
        <end position="579"/>
    </location>
</feature>
<protein>
    <submittedName>
        <fullName evidence="2">Uncharacterized protein</fullName>
    </submittedName>
</protein>
<organism evidence="2 3">
    <name type="scientific">Puniceicoccus vermicola</name>
    <dbReference type="NCBI Taxonomy" id="388746"/>
    <lineage>
        <taxon>Bacteria</taxon>
        <taxon>Pseudomonadati</taxon>
        <taxon>Verrucomicrobiota</taxon>
        <taxon>Opitutia</taxon>
        <taxon>Puniceicoccales</taxon>
        <taxon>Puniceicoccaceae</taxon>
        <taxon>Puniceicoccus</taxon>
    </lineage>
</organism>
<proteinExistence type="predicted"/>
<evidence type="ECO:0000256" key="1">
    <source>
        <dbReference type="SAM" id="MobiDB-lite"/>
    </source>
</evidence>
<reference evidence="2 3" key="1">
    <citation type="submission" date="2020-07" db="EMBL/GenBank/DDBJ databases">
        <authorList>
            <person name="Feng X."/>
        </authorList>
    </citation>
    <scope>NUCLEOTIDE SEQUENCE [LARGE SCALE GENOMIC DNA]</scope>
    <source>
        <strain evidence="2 3">JCM14086</strain>
    </source>
</reference>
<keyword evidence="3" id="KW-1185">Reference proteome</keyword>
<evidence type="ECO:0000313" key="2">
    <source>
        <dbReference type="EMBL" id="MBC2601266.1"/>
    </source>
</evidence>
<dbReference type="Proteomes" id="UP000525652">
    <property type="component" value="Unassembled WGS sequence"/>
</dbReference>
<sequence>MIPRSRLNWGRVVLSAFLIVLMNAMVSAATYSEWVAAEGLTGADGDPDANPDGDSFVNALEYLFVLDPEVEDSVAAAGVAVVRNESGDLFVRWPQRVALDSGGEVILEVSDSLAVNDWTAMSTFPAPAADPMNPEREYLFQYVNPESSGEFYRLKVDFPFAPDLEETVLVGSSVGAEWDSMGEVGDVYVRQVEPPVSASDDRPNTSKYPSAVGTERVSFTEWLSDDYADDGRSPQRRSWMGWFLWGDGAPPPGKTAGWPFSGDYDDSDWDYFVYQFPAGNDSSTTGDWNAVRVDQQPLYMQPLRLNYNWAPGLFGYENQPMRNFPDNTKFWKDKTIVRGINLSPNYPYFVQYGDRIDDTGVPAWPDDWRESWIRMKVRPLETLVLVPSNLTADELLTEGDYNNVGSVASPDYEVFPYPVWNTKLAPSEQTPYAILTDQIGDWHADIVYEGTRPGADGYESNRYRRSDFSADGLGNYLKLTVAQGSPFVWGETNNSRYMIFYDLIRENTIGRIDNNTGSDAEFLSDGPYPVPGVSGVSYVLAYGNQTNPNQWFLNVEPEFSSLPDPSKPEETVPGGFNPPGEQSNHTYFAIYFRTDAVEEVSLGSGENDSDGTDANGNPYFQLEFKDTGKNWFVVGQVPVARYYDPGVSEDDRSVLDQAAKDWADQMGKYAFNFPTDTSIDYSVTNMYRVDTDFNASFANPYVEIGATDAAAMTADPAKTVWTLRPHHYQPLTLGPDLSTAAKTPVVWEPLQTTGIDFPAVASPPNANKTNTSTEARWGYWHPQGNLKPVIAGNFSIAYPFQNFLPVLPPPNWEKNYEQTGIQVVRITNVGTGYERITGKPQATLTVTDPGSTGSGATFDVKLEPNTGRILQVDVVSPGSGYPDGNPPPADKVQFTIDPPQSTGGVQAEGRVQIGGGKVLAVFLNEKGSGYRSTVEISQTGNESVDPPIVVPNFDPNTGQMVPGLAKVISGGSGFNFAEPIQAKVIGTGSGATVEVAEPGQVFAVVDSLIAGFNGNGIYPSSGNLTADAANIEVNIVPATEGGSTPDAEVILTAVPTFFNAVVENPGSGYDSAPTGSITDDEGKTFEFTTEINGGQVIKVNRGPSQPNPVLTTPKAVTFTGGNPDTAAAATAYPGATITGVRLTGPAVGGYTSDSEVTFSGGAVGPGSGSGTFEPPVFDFSVSAGKLVLNGFDSGQNGAGFWGPARFRVKGGKGFRAAAEVFVNEAGVIENVRVLRQGSNYPSDVDVYLTQGGGASGSGATFDVTVTDGKITGVEVTNGGTGYNTQGNTIQFMAVGGGDPVNQPAKGAWAEITADPDGSGGLTNATIVNDPQQGGYLDSADIVPTVDSPPLVVEYFDVPNRQMISPNHAQGYITRIVPGTINVEQVIYDSLITEFTSLGSANLKPFGGGFGGASAPDGYGLGNQLSATSKFIGTLFQLRSQVASEGQDLPNLAPSSFARAAANTLADSYELPIYRDHNPGSTLTGALETSVQALQRTLSLLHSDPAYSNNPPSDSTTAWKLEYYTGYDSGAGRMLINPTASLPAQGIVSRTDSPPEISSEENDPKVGLAKWKPGMLWSGFGVSDQWNDQHYFFGYYLGTAGLAALFDGSWLDSIPGEPENLWSHPDQMGQAIDQWYLSVANDPDNATLTSALNSVPEFSFQKFPFFDQWSGHGWATGIPPGPAGSIENGTLGSNYVPWSIMVTSGTGVFGYGDENENSIWEGLQSFSAAILWGAGTDRKPLVDTGMYLLSTGMAAGDLYFQDKNYNLSASPQNEYSWVPVTTVDSSAVANNGGNNSIPAGTDYNSGAGEAFYTAPEFFGGEAAAGMSMVRKFGPTLNNFFYAFPTGSKFIEAYPPTAWTLGISRNTDYMKKWAGAMMREEWTAARDSALFQPANWLAMAMTSALSGVPYNPGDVPYPMTGTTPNADAPAPYSERLWSSWVTMDAAAGDEASMQPAFKPVTVLHFLQAFEEYGNPDWTYIGKSVNSGGAEVDEVVLMAAFTKEVPEENKVITTFVAFNPGWEERYAQFDRLDSNGSVGNANVSGLITIPAKKMAMKTVEFTGL</sequence>
<dbReference type="RefSeq" id="WP_185691987.1">
    <property type="nucleotide sequence ID" value="NZ_JACHVA010000052.1"/>
</dbReference>
<accession>A0A7X1E3P0</accession>
<evidence type="ECO:0000313" key="3">
    <source>
        <dbReference type="Proteomes" id="UP000525652"/>
    </source>
</evidence>
<dbReference type="EMBL" id="JACHVA010000052">
    <property type="protein sequence ID" value="MBC2601266.1"/>
    <property type="molecule type" value="Genomic_DNA"/>
</dbReference>